<sequence>MTQSEFPQENGTFSAKSVTVTDEFGRSLACYVEHSFELNGENYVLLLPVDAPVEIFAWAEDDDDEEPIAIEDPDEIDEIFETAKAVLEEQNLTLKRTAVTLTVSGELPDLLEDEAESSEEEEGYEELQLLASFYNEEQEYAIYTPLDPFFILARLDENGQPQLLSDEELEELEPMLPSLEGMIEEHLFSEMN</sequence>
<name>A0AAU8J994_9CYAN</name>
<dbReference type="PANTHER" id="PTHR36061:SF3">
    <property type="entry name" value="OS04G0692200 PROTEIN"/>
    <property type="match status" value="1"/>
</dbReference>
<dbReference type="Pfam" id="PF12527">
    <property type="entry name" value="DUF3727"/>
    <property type="match status" value="1"/>
</dbReference>
<dbReference type="Pfam" id="PF06949">
    <property type="entry name" value="DUF1292"/>
    <property type="match status" value="1"/>
</dbReference>
<organism evidence="1">
    <name type="scientific">Planktothricoides raciborskii GIHE-MW2</name>
    <dbReference type="NCBI Taxonomy" id="2792601"/>
    <lineage>
        <taxon>Bacteria</taxon>
        <taxon>Bacillati</taxon>
        <taxon>Cyanobacteriota</taxon>
        <taxon>Cyanophyceae</taxon>
        <taxon>Oscillatoriophycideae</taxon>
        <taxon>Oscillatoriales</taxon>
        <taxon>Oscillatoriaceae</taxon>
        <taxon>Planktothricoides</taxon>
    </lineage>
</organism>
<reference evidence="1" key="1">
    <citation type="submission" date="2024-07" db="EMBL/GenBank/DDBJ databases">
        <authorList>
            <person name="Kim Y.J."/>
            <person name="Jeong J.Y."/>
        </authorList>
    </citation>
    <scope>NUCLEOTIDE SEQUENCE</scope>
    <source>
        <strain evidence="1">GIHE-MW2</strain>
    </source>
</reference>
<accession>A0AAU8J994</accession>
<proteinExistence type="predicted"/>
<evidence type="ECO:0000313" key="1">
    <source>
        <dbReference type="EMBL" id="XCM35279.1"/>
    </source>
</evidence>
<dbReference type="InterPro" id="IPR022203">
    <property type="entry name" value="DUF3727"/>
</dbReference>
<protein>
    <submittedName>
        <fullName evidence="1">DUF3727 domain-containing protein</fullName>
    </submittedName>
</protein>
<dbReference type="EMBL" id="CP159837">
    <property type="protein sequence ID" value="XCM35279.1"/>
    <property type="molecule type" value="Genomic_DNA"/>
</dbReference>
<dbReference type="RefSeq" id="WP_054465294.1">
    <property type="nucleotide sequence ID" value="NZ_CP159837.1"/>
</dbReference>
<dbReference type="AlphaFoldDB" id="A0AAU8J994"/>
<gene>
    <name evidence="1" type="ORF">ABWT76_003941</name>
</gene>
<dbReference type="InterPro" id="IPR009711">
    <property type="entry name" value="UPF0473"/>
</dbReference>
<dbReference type="PANTHER" id="PTHR36061">
    <property type="match status" value="1"/>
</dbReference>